<gene>
    <name evidence="1" type="ORF">C7H79_13915</name>
</gene>
<comment type="caution">
    <text evidence="1">The sequence shown here is derived from an EMBL/GenBank/DDBJ whole genome shotgun (WGS) entry which is preliminary data.</text>
</comment>
<reference evidence="1 2" key="1">
    <citation type="submission" date="2018-03" db="EMBL/GenBank/DDBJ databases">
        <title>Draft genome of Nitrosomonas supralitoralis APG5.</title>
        <authorList>
            <person name="Urakawa H."/>
            <person name="Lopez J.V."/>
        </authorList>
    </citation>
    <scope>NUCLEOTIDE SEQUENCE [LARGE SCALE GENOMIC DNA]</scope>
    <source>
        <strain evidence="1 2">APG5</strain>
    </source>
</reference>
<organism evidence="1 2">
    <name type="scientific">Nitrosomonas supralitoralis</name>
    <dbReference type="NCBI Taxonomy" id="2116706"/>
    <lineage>
        <taxon>Bacteria</taxon>
        <taxon>Pseudomonadati</taxon>
        <taxon>Pseudomonadota</taxon>
        <taxon>Betaproteobacteria</taxon>
        <taxon>Nitrosomonadales</taxon>
        <taxon>Nitrosomonadaceae</taxon>
        <taxon>Nitrosomonas</taxon>
    </lineage>
</organism>
<protein>
    <submittedName>
        <fullName evidence="1">Uncharacterized protein</fullName>
    </submittedName>
</protein>
<name>A0A2P7NSC0_9PROT</name>
<evidence type="ECO:0000313" key="2">
    <source>
        <dbReference type="Proteomes" id="UP000241912"/>
    </source>
</evidence>
<dbReference type="GO" id="GO:0003677">
    <property type="term" value="F:DNA binding"/>
    <property type="evidence" value="ECO:0007669"/>
    <property type="project" value="InterPro"/>
</dbReference>
<dbReference type="AlphaFoldDB" id="A0A2P7NSC0"/>
<dbReference type="Gene3D" id="1.10.260.40">
    <property type="entry name" value="lambda repressor-like DNA-binding domains"/>
    <property type="match status" value="1"/>
</dbReference>
<dbReference type="Proteomes" id="UP000241912">
    <property type="component" value="Unassembled WGS sequence"/>
</dbReference>
<dbReference type="InterPro" id="IPR010982">
    <property type="entry name" value="Lambda_DNA-bd_dom_sf"/>
</dbReference>
<accession>A0A2P7NSC0</accession>
<dbReference type="EMBL" id="PXXU01000055">
    <property type="protein sequence ID" value="PSJ16350.1"/>
    <property type="molecule type" value="Genomic_DNA"/>
</dbReference>
<evidence type="ECO:0000313" key="1">
    <source>
        <dbReference type="EMBL" id="PSJ16350.1"/>
    </source>
</evidence>
<dbReference type="RefSeq" id="WP_106707851.1">
    <property type="nucleotide sequence ID" value="NZ_PXXU01000055.1"/>
</dbReference>
<dbReference type="OrthoDB" id="8549964at2"/>
<proteinExistence type="predicted"/>
<sequence>METIIQPLVVIGQQLIVARESNIIERMSNNEQKIQFSKRLNDLCEEKGLPLHGRQSLLRDHFIALGIKMSQESVRKWLMAESIPRHENKIVLCKYFNVLYEWLSTGDGDMRKEPVELISRRELEILEFNEILRKLGDEDFYRVKNVGKDLASYLLEKVSEKEKN</sequence>
<keyword evidence="2" id="KW-1185">Reference proteome</keyword>